<evidence type="ECO:0000313" key="4">
    <source>
        <dbReference type="EMBL" id="ACU60143.1"/>
    </source>
</evidence>
<sequence>MNVIIIEDERRTAIELKSMLENIDPEINVMAILPSVATAVTWFRENPTPDLIFSDIQLGDGLSFDIFKEVQINVPVIFSTAFDQYAINAFESNSIDYLLKPIEESMLERSLQKYNRIREHFSAGAYATNLSRAVNQLDNNYKQSILIYYREKIVPVKVGSISFVYTSNGIVRIYTTEGPEYTVPYTIEQLEEMLNPQVFFKANRQFIISRNIVLDIEHYFNRRLIVKTTCQTPDKIIISRLKAQDFLRWVEQ</sequence>
<name>A0A979G3Q9_CHIPD</name>
<dbReference type="RefSeq" id="WP_012790319.1">
    <property type="nucleotide sequence ID" value="NC_013132.1"/>
</dbReference>
<dbReference type="Gene3D" id="2.40.50.1020">
    <property type="entry name" value="LytTr DNA-binding domain"/>
    <property type="match status" value="1"/>
</dbReference>
<dbReference type="SUPFAM" id="SSF52172">
    <property type="entry name" value="CheY-like"/>
    <property type="match status" value="1"/>
</dbReference>
<accession>A0A979G3Q9</accession>
<dbReference type="AlphaFoldDB" id="A0A979G3Q9"/>
<evidence type="ECO:0000313" key="5">
    <source>
        <dbReference type="Proteomes" id="UP000002215"/>
    </source>
</evidence>
<gene>
    <name evidence="4" type="ordered locus">Cpin_2661</name>
</gene>
<feature type="domain" description="Response regulatory" evidence="2">
    <location>
        <begin position="2"/>
        <end position="115"/>
    </location>
</feature>
<dbReference type="Gene3D" id="3.40.50.2300">
    <property type="match status" value="1"/>
</dbReference>
<evidence type="ECO:0000256" key="1">
    <source>
        <dbReference type="PROSITE-ProRule" id="PRU00169"/>
    </source>
</evidence>
<feature type="domain" description="HTH LytTR-type" evidence="3">
    <location>
        <begin position="145"/>
        <end position="252"/>
    </location>
</feature>
<dbReference type="InterPro" id="IPR007492">
    <property type="entry name" value="LytTR_DNA-bd_dom"/>
</dbReference>
<dbReference type="KEGG" id="cpi:Cpin_2661"/>
<reference evidence="4 5" key="2">
    <citation type="journal article" date="2010" name="Stand. Genomic Sci.">
        <title>Complete genome sequence of Chitinophaga pinensis type strain (UQM 2034).</title>
        <authorList>
            <person name="Glavina Del Rio T."/>
            <person name="Abt B."/>
            <person name="Spring S."/>
            <person name="Lapidus A."/>
            <person name="Nolan M."/>
            <person name="Tice H."/>
            <person name="Copeland A."/>
            <person name="Cheng J.F."/>
            <person name="Chen F."/>
            <person name="Bruce D."/>
            <person name="Goodwin L."/>
            <person name="Pitluck S."/>
            <person name="Ivanova N."/>
            <person name="Mavromatis K."/>
            <person name="Mikhailova N."/>
            <person name="Pati A."/>
            <person name="Chen A."/>
            <person name="Palaniappan K."/>
            <person name="Land M."/>
            <person name="Hauser L."/>
            <person name="Chang Y.J."/>
            <person name="Jeffries C.D."/>
            <person name="Chain P."/>
            <person name="Saunders E."/>
            <person name="Detter J.C."/>
            <person name="Brettin T."/>
            <person name="Rohde M."/>
            <person name="Goker M."/>
            <person name="Bristow J."/>
            <person name="Eisen J.A."/>
            <person name="Markowitz V."/>
            <person name="Hugenholtz P."/>
            <person name="Kyrpides N.C."/>
            <person name="Klenk H.P."/>
            <person name="Lucas S."/>
        </authorList>
    </citation>
    <scope>NUCLEOTIDE SEQUENCE [LARGE SCALE GENOMIC DNA]</scope>
    <source>
        <strain evidence="5">ATCC 43595 / DSM 2588 / LMG 13176 / NBRC 15968 / NCIMB 11800 / UQM 2034</strain>
    </source>
</reference>
<dbReference type="PANTHER" id="PTHR37299:SF1">
    <property type="entry name" value="STAGE 0 SPORULATION PROTEIN A HOMOLOG"/>
    <property type="match status" value="1"/>
</dbReference>
<dbReference type="PROSITE" id="PS50110">
    <property type="entry name" value="RESPONSE_REGULATORY"/>
    <property type="match status" value="1"/>
</dbReference>
<dbReference type="Pfam" id="PF04397">
    <property type="entry name" value="LytTR"/>
    <property type="match status" value="1"/>
</dbReference>
<keyword evidence="1" id="KW-0597">Phosphoprotein</keyword>
<dbReference type="Proteomes" id="UP000002215">
    <property type="component" value="Chromosome"/>
</dbReference>
<dbReference type="InterPro" id="IPR046947">
    <property type="entry name" value="LytR-like"/>
</dbReference>
<dbReference type="PROSITE" id="PS50930">
    <property type="entry name" value="HTH_LYTTR"/>
    <property type="match status" value="1"/>
</dbReference>
<dbReference type="InterPro" id="IPR001789">
    <property type="entry name" value="Sig_transdc_resp-reg_receiver"/>
</dbReference>
<dbReference type="OrthoDB" id="2168082at2"/>
<dbReference type="Pfam" id="PF00072">
    <property type="entry name" value="Response_reg"/>
    <property type="match status" value="1"/>
</dbReference>
<protein>
    <submittedName>
        <fullName evidence="4">Two component transcriptional regulator, LytTR family</fullName>
    </submittedName>
</protein>
<dbReference type="SMART" id="SM00448">
    <property type="entry name" value="REC"/>
    <property type="match status" value="1"/>
</dbReference>
<dbReference type="EMBL" id="CP001699">
    <property type="protein sequence ID" value="ACU60143.1"/>
    <property type="molecule type" value="Genomic_DNA"/>
</dbReference>
<dbReference type="GO" id="GO:0003677">
    <property type="term" value="F:DNA binding"/>
    <property type="evidence" value="ECO:0007669"/>
    <property type="project" value="InterPro"/>
</dbReference>
<dbReference type="SMART" id="SM00850">
    <property type="entry name" value="LytTR"/>
    <property type="match status" value="1"/>
</dbReference>
<evidence type="ECO:0000259" key="2">
    <source>
        <dbReference type="PROSITE" id="PS50110"/>
    </source>
</evidence>
<proteinExistence type="predicted"/>
<organism evidence="4 5">
    <name type="scientific">Chitinophaga pinensis (strain ATCC 43595 / DSM 2588 / LMG 13176 / NBRC 15968 / NCIMB 11800 / UQM 2034)</name>
    <dbReference type="NCBI Taxonomy" id="485918"/>
    <lineage>
        <taxon>Bacteria</taxon>
        <taxon>Pseudomonadati</taxon>
        <taxon>Bacteroidota</taxon>
        <taxon>Chitinophagia</taxon>
        <taxon>Chitinophagales</taxon>
        <taxon>Chitinophagaceae</taxon>
        <taxon>Chitinophaga</taxon>
    </lineage>
</organism>
<dbReference type="GO" id="GO:0000156">
    <property type="term" value="F:phosphorelay response regulator activity"/>
    <property type="evidence" value="ECO:0007669"/>
    <property type="project" value="InterPro"/>
</dbReference>
<evidence type="ECO:0000259" key="3">
    <source>
        <dbReference type="PROSITE" id="PS50930"/>
    </source>
</evidence>
<feature type="modified residue" description="4-aspartylphosphate" evidence="1">
    <location>
        <position position="55"/>
    </location>
</feature>
<reference evidence="5" key="1">
    <citation type="submission" date="2009-08" db="EMBL/GenBank/DDBJ databases">
        <title>The complete genome of Chitinophaga pinensis DSM 2588.</title>
        <authorList>
            <consortium name="US DOE Joint Genome Institute (JGI-PGF)"/>
            <person name="Lucas S."/>
            <person name="Copeland A."/>
            <person name="Lapidus A."/>
            <person name="Glavina del Rio T."/>
            <person name="Dalin E."/>
            <person name="Tice H."/>
            <person name="Bruce D."/>
            <person name="Goodwin L."/>
            <person name="Pitluck S."/>
            <person name="Kyrpides N."/>
            <person name="Mavromatis K."/>
            <person name="Ivanova N."/>
            <person name="Mikhailova N."/>
            <person name="Sims D."/>
            <person name="Meinche L."/>
            <person name="Brettin T."/>
            <person name="Detter J.C."/>
            <person name="Han C."/>
            <person name="Larimer F."/>
            <person name="Land M."/>
            <person name="Hauser L."/>
            <person name="Markowitz V."/>
            <person name="Cheng J.-F."/>
            <person name="Hugenholtz P."/>
            <person name="Woyke T."/>
            <person name="Wu D."/>
            <person name="Spring S."/>
            <person name="Klenk H.-P."/>
            <person name="Eisen J.A."/>
        </authorList>
    </citation>
    <scope>NUCLEOTIDE SEQUENCE [LARGE SCALE GENOMIC DNA]</scope>
    <source>
        <strain evidence="5">ATCC 43595 / DSM 2588 / LMG 13176 / NBRC 15968 / NCIMB 11800 / UQM 2034</strain>
    </source>
</reference>
<dbReference type="InterPro" id="IPR011006">
    <property type="entry name" value="CheY-like_superfamily"/>
</dbReference>
<dbReference type="PANTHER" id="PTHR37299">
    <property type="entry name" value="TRANSCRIPTIONAL REGULATOR-RELATED"/>
    <property type="match status" value="1"/>
</dbReference>